<dbReference type="SUPFAM" id="SSF54593">
    <property type="entry name" value="Glyoxalase/Bleomycin resistance protein/Dihydroxybiphenyl dioxygenase"/>
    <property type="match status" value="2"/>
</dbReference>
<dbReference type="PANTHER" id="PTHR33990">
    <property type="entry name" value="PROTEIN YJDN-RELATED"/>
    <property type="match status" value="1"/>
</dbReference>
<organism evidence="2 3">
    <name type="scientific">Candidatus Methanoperedens nitratireducens</name>
    <dbReference type="NCBI Taxonomy" id="1392998"/>
    <lineage>
        <taxon>Archaea</taxon>
        <taxon>Methanobacteriati</taxon>
        <taxon>Methanobacteriota</taxon>
        <taxon>Stenosarchaea group</taxon>
        <taxon>Methanomicrobia</taxon>
        <taxon>Methanosarcinales</taxon>
        <taxon>ANME-2 cluster</taxon>
        <taxon>Candidatus Methanoperedentaceae</taxon>
        <taxon>Candidatus Methanoperedens</taxon>
    </lineage>
</organism>
<evidence type="ECO:0000313" key="3">
    <source>
        <dbReference type="Proteomes" id="UP000218615"/>
    </source>
</evidence>
<dbReference type="Gene3D" id="3.30.720.100">
    <property type="match status" value="1"/>
</dbReference>
<dbReference type="InterPro" id="IPR028973">
    <property type="entry name" value="PhnB-like"/>
</dbReference>
<accession>A0A284VRB0</accession>
<dbReference type="Gene3D" id="3.30.720.110">
    <property type="match status" value="1"/>
</dbReference>
<dbReference type="InterPro" id="IPR009725">
    <property type="entry name" value="3_dmu_93_MTrfase"/>
</dbReference>
<feature type="domain" description="PhnB-like" evidence="1">
    <location>
        <begin position="6"/>
        <end position="134"/>
    </location>
</feature>
<gene>
    <name evidence="2" type="ORF">MNV_480012</name>
</gene>
<dbReference type="CDD" id="cd06588">
    <property type="entry name" value="PhnB_like"/>
    <property type="match status" value="2"/>
</dbReference>
<dbReference type="Pfam" id="PF06983">
    <property type="entry name" value="3-dmu-9_3-mt"/>
    <property type="match status" value="2"/>
</dbReference>
<dbReference type="Gene3D" id="3.10.180.10">
    <property type="entry name" value="2,3-Dihydroxybiphenyl 1,2-Dioxygenase, domain 1"/>
    <property type="match status" value="1"/>
</dbReference>
<proteinExistence type="predicted"/>
<name>A0A284VRB0_9EURY</name>
<sequence length="306" mass="34683">MATIKQKITPNLWFDRQAEEAAKFYTSIFKNSKIGKITRASKAGFEIHGLPEGTVMTIEFEIEGQKFIALNGGPLFKFTPAVSFLVACNTKEEVDAIWERLSEGGTALMELGEYPFSEKYGWTQDRYGLSWQVMFMGDRKMKQKITPTLLFVGEQCGKAEAAINFYTSLFNNAEIGDIDRYGKGEEPDKEGTIKHASFTLENQGFAAMDSAHKHDFTFNEAISFMVECETQEEIDYYWEKLIADGGQESVCGWLKDKFGVSWQVSPTVLGEMLQDPDKEKVERVTNAFLKMKKFDIGELKKAYEGQ</sequence>
<dbReference type="InterPro" id="IPR029068">
    <property type="entry name" value="Glyas_Bleomycin-R_OHBP_Dase"/>
</dbReference>
<dbReference type="PANTHER" id="PTHR33990:SF4">
    <property type="entry name" value="PHNB-LIKE DOMAIN-CONTAINING PROTEIN"/>
    <property type="match status" value="1"/>
</dbReference>
<dbReference type="OrthoDB" id="7844at2157"/>
<reference evidence="3" key="1">
    <citation type="submission" date="2017-06" db="EMBL/GenBank/DDBJ databases">
        <authorList>
            <person name="Cremers G."/>
        </authorList>
    </citation>
    <scope>NUCLEOTIDE SEQUENCE [LARGE SCALE GENOMIC DNA]</scope>
</reference>
<keyword evidence="3" id="KW-1185">Reference proteome</keyword>
<dbReference type="AlphaFoldDB" id="A0A284VRB0"/>
<dbReference type="EMBL" id="FZMP01000194">
    <property type="protein sequence ID" value="SNQ61717.1"/>
    <property type="molecule type" value="Genomic_DNA"/>
</dbReference>
<evidence type="ECO:0000313" key="2">
    <source>
        <dbReference type="EMBL" id="SNQ61717.1"/>
    </source>
</evidence>
<dbReference type="PIRSF" id="PIRSF500687">
    <property type="entry name" value="MTase_demethylubiq_bact"/>
    <property type="match status" value="1"/>
</dbReference>
<dbReference type="RefSeq" id="WP_096206371.1">
    <property type="nucleotide sequence ID" value="NZ_FZMP01000194.1"/>
</dbReference>
<dbReference type="STRING" id="1392998.ANME2D_02117"/>
<protein>
    <recommendedName>
        <fullName evidence="1">PhnB-like domain-containing protein</fullName>
    </recommendedName>
</protein>
<dbReference type="Proteomes" id="UP000218615">
    <property type="component" value="Unassembled WGS sequence"/>
</dbReference>
<feature type="domain" description="PhnB-like" evidence="1">
    <location>
        <begin position="143"/>
        <end position="264"/>
    </location>
</feature>
<dbReference type="PIRSF" id="PIRSF021700">
    <property type="entry name" value="3_dmu_93_MTrfase"/>
    <property type="match status" value="1"/>
</dbReference>
<dbReference type="InterPro" id="IPR027259">
    <property type="entry name" value="MTase_demethylubiq_bac"/>
</dbReference>
<evidence type="ECO:0000259" key="1">
    <source>
        <dbReference type="Pfam" id="PF06983"/>
    </source>
</evidence>